<reference evidence="5" key="1">
    <citation type="journal article" date="2014" name="Int. J. Syst. Evol. Microbiol.">
        <title>Complete genome sequence of Corynebacterium casei LMG S-19264T (=DSM 44701T), isolated from a smear-ripened cheese.</title>
        <authorList>
            <consortium name="US DOE Joint Genome Institute (JGI-PGF)"/>
            <person name="Walter F."/>
            <person name="Albersmeier A."/>
            <person name="Kalinowski J."/>
            <person name="Ruckert C."/>
        </authorList>
    </citation>
    <scope>NUCLEOTIDE SEQUENCE</scope>
    <source>
        <strain evidence="5">VKM B-2935</strain>
    </source>
</reference>
<evidence type="ECO:0000256" key="3">
    <source>
        <dbReference type="ARBA" id="ARBA00023163"/>
    </source>
</evidence>
<name>A0A9W6NE51_9PSED</name>
<dbReference type="InterPro" id="IPR032687">
    <property type="entry name" value="AraC-type_N"/>
</dbReference>
<dbReference type="PANTHER" id="PTHR47894">
    <property type="entry name" value="HTH-TYPE TRANSCRIPTIONAL REGULATOR GADX"/>
    <property type="match status" value="1"/>
</dbReference>
<evidence type="ECO:0000256" key="1">
    <source>
        <dbReference type="ARBA" id="ARBA00023015"/>
    </source>
</evidence>
<organism evidence="5 6">
    <name type="scientific">Pseudomonas turukhanskensis</name>
    <dbReference type="NCBI Taxonomy" id="1806536"/>
    <lineage>
        <taxon>Bacteria</taxon>
        <taxon>Pseudomonadati</taxon>
        <taxon>Pseudomonadota</taxon>
        <taxon>Gammaproteobacteria</taxon>
        <taxon>Pseudomonadales</taxon>
        <taxon>Pseudomonadaceae</taxon>
        <taxon>Pseudomonas</taxon>
    </lineage>
</organism>
<protein>
    <submittedName>
        <fullName evidence="5">Transcriptional regulator</fullName>
    </submittedName>
</protein>
<evidence type="ECO:0000313" key="5">
    <source>
        <dbReference type="EMBL" id="GLK87387.1"/>
    </source>
</evidence>
<dbReference type="Pfam" id="PF12625">
    <property type="entry name" value="Arabinose_bd"/>
    <property type="match status" value="1"/>
</dbReference>
<dbReference type="EMBL" id="BSFN01000001">
    <property type="protein sequence ID" value="GLK87387.1"/>
    <property type="molecule type" value="Genomic_DNA"/>
</dbReference>
<dbReference type="GO" id="GO:0005829">
    <property type="term" value="C:cytosol"/>
    <property type="evidence" value="ECO:0007669"/>
    <property type="project" value="TreeGrafter"/>
</dbReference>
<dbReference type="InterPro" id="IPR009057">
    <property type="entry name" value="Homeodomain-like_sf"/>
</dbReference>
<dbReference type="InterPro" id="IPR020449">
    <property type="entry name" value="Tscrpt_reg_AraC-type_HTH"/>
</dbReference>
<evidence type="ECO:0000313" key="6">
    <source>
        <dbReference type="Proteomes" id="UP001143328"/>
    </source>
</evidence>
<dbReference type="Gene3D" id="1.10.10.60">
    <property type="entry name" value="Homeodomain-like"/>
    <property type="match status" value="1"/>
</dbReference>
<dbReference type="SUPFAM" id="SSF46689">
    <property type="entry name" value="Homeodomain-like"/>
    <property type="match status" value="1"/>
</dbReference>
<keyword evidence="2" id="KW-0238">DNA-binding</keyword>
<dbReference type="GO" id="GO:0000976">
    <property type="term" value="F:transcription cis-regulatory region binding"/>
    <property type="evidence" value="ECO:0007669"/>
    <property type="project" value="TreeGrafter"/>
</dbReference>
<dbReference type="InterPro" id="IPR018060">
    <property type="entry name" value="HTH_AraC"/>
</dbReference>
<evidence type="ECO:0000256" key="2">
    <source>
        <dbReference type="ARBA" id="ARBA00023125"/>
    </source>
</evidence>
<keyword evidence="3" id="KW-0804">Transcription</keyword>
<proteinExistence type="predicted"/>
<gene>
    <name evidence="5" type="ORF">GCM10017655_04490</name>
</gene>
<keyword evidence="6" id="KW-1185">Reference proteome</keyword>
<reference evidence="5" key="2">
    <citation type="submission" date="2023-01" db="EMBL/GenBank/DDBJ databases">
        <authorList>
            <person name="Sun Q."/>
            <person name="Evtushenko L."/>
        </authorList>
    </citation>
    <scope>NUCLEOTIDE SEQUENCE</scope>
    <source>
        <strain evidence="5">VKM B-2935</strain>
    </source>
</reference>
<dbReference type="AlphaFoldDB" id="A0A9W6NE51"/>
<dbReference type="PROSITE" id="PS01124">
    <property type="entry name" value="HTH_ARAC_FAMILY_2"/>
    <property type="match status" value="1"/>
</dbReference>
<dbReference type="RefSeq" id="WP_271193643.1">
    <property type="nucleotide sequence ID" value="NZ_BSFN01000001.1"/>
</dbReference>
<feature type="domain" description="HTH araC/xylS-type" evidence="4">
    <location>
        <begin position="239"/>
        <end position="336"/>
    </location>
</feature>
<sequence>MSTASAVLTHSPTMRRLLYEGLLSLGWDPTDTYRRAYQGVPLLPPTISGREEHDNAPLFWEALQDLTGDCDIGLHLAEVMKPRPLDVVSYLLLASRDLREALQCFVRYQHILSGGFAAYLDEQGDSVRLVLDLNYRGFGSLRQQIECLALLLINMLGSVTDQEFQVQGVDFRHPAPRRLSEHKRLFGLTPRFAQAHDALVFSSSLLNRPSRSAHPRLFTLLSQQAELELQELGEDQLLNRVRYWLQGHLGQATCTLVGCADALHMNAGALQRALAAQSSSFRVLHEEVRRLHASQLLEAGQPIREVARACGFAELSPFYRAFRRWQGMTPQAYQLKAQALAQRVQALT</sequence>
<dbReference type="Pfam" id="PF12833">
    <property type="entry name" value="HTH_18"/>
    <property type="match status" value="1"/>
</dbReference>
<accession>A0A9W6NE51</accession>
<dbReference type="GO" id="GO:0003700">
    <property type="term" value="F:DNA-binding transcription factor activity"/>
    <property type="evidence" value="ECO:0007669"/>
    <property type="project" value="InterPro"/>
</dbReference>
<dbReference type="PRINTS" id="PR00032">
    <property type="entry name" value="HTHARAC"/>
</dbReference>
<comment type="caution">
    <text evidence="5">The sequence shown here is derived from an EMBL/GenBank/DDBJ whole genome shotgun (WGS) entry which is preliminary data.</text>
</comment>
<dbReference type="PANTHER" id="PTHR47894:SF1">
    <property type="entry name" value="HTH-TYPE TRANSCRIPTIONAL REGULATOR VQSM"/>
    <property type="match status" value="1"/>
</dbReference>
<dbReference type="Proteomes" id="UP001143328">
    <property type="component" value="Unassembled WGS sequence"/>
</dbReference>
<dbReference type="SMART" id="SM00342">
    <property type="entry name" value="HTH_ARAC"/>
    <property type="match status" value="1"/>
</dbReference>
<keyword evidence="1" id="KW-0805">Transcription regulation</keyword>
<evidence type="ECO:0000259" key="4">
    <source>
        <dbReference type="PROSITE" id="PS01124"/>
    </source>
</evidence>